<comment type="subunit">
    <text evidence="5">Self-interacts. Interacts with FtsZ.</text>
</comment>
<accession>A0AA96DPX9</accession>
<dbReference type="CDD" id="cd24048">
    <property type="entry name" value="ASKHA_NBD_FtsA"/>
    <property type="match status" value="1"/>
</dbReference>
<dbReference type="NCBIfam" id="TIGR01174">
    <property type="entry name" value="ftsA"/>
    <property type="match status" value="1"/>
</dbReference>
<dbReference type="Gene3D" id="3.30.420.40">
    <property type="match status" value="1"/>
</dbReference>
<dbReference type="PANTHER" id="PTHR32432">
    <property type="entry name" value="CELL DIVISION PROTEIN FTSA-RELATED"/>
    <property type="match status" value="1"/>
</dbReference>
<dbReference type="EMBL" id="CP135130">
    <property type="protein sequence ID" value="WNP37722.1"/>
    <property type="molecule type" value="Genomic_DNA"/>
</dbReference>
<organism evidence="9">
    <name type="scientific">Arcobacter sp. AZ-2023</name>
    <dbReference type="NCBI Taxonomy" id="3074453"/>
    <lineage>
        <taxon>Bacteria</taxon>
        <taxon>Pseudomonadati</taxon>
        <taxon>Campylobacterota</taxon>
        <taxon>Epsilonproteobacteria</taxon>
        <taxon>Campylobacterales</taxon>
        <taxon>Arcobacteraceae</taxon>
        <taxon>Arcobacter</taxon>
    </lineage>
</organism>
<feature type="domain" description="SHS2" evidence="7">
    <location>
        <begin position="8"/>
        <end position="196"/>
    </location>
</feature>
<dbReference type="EMBL" id="CP134855">
    <property type="protein sequence ID" value="WNL31572.1"/>
    <property type="molecule type" value="Genomic_DNA"/>
</dbReference>
<dbReference type="EMBL" id="CP135131">
    <property type="protein sequence ID" value="WNP39814.1"/>
    <property type="molecule type" value="Genomic_DNA"/>
</dbReference>
<evidence type="ECO:0000313" key="8">
    <source>
        <dbReference type="EMBL" id="WNL27633.1"/>
    </source>
</evidence>
<evidence type="ECO:0000313" key="10">
    <source>
        <dbReference type="EMBL" id="WNP37722.1"/>
    </source>
</evidence>
<dbReference type="PIRSF" id="PIRSF003101">
    <property type="entry name" value="FtsA"/>
    <property type="match status" value="1"/>
</dbReference>
<dbReference type="EMBL" id="CP134853">
    <property type="protein sequence ID" value="WNL27633.1"/>
    <property type="molecule type" value="Genomic_DNA"/>
</dbReference>
<gene>
    <name evidence="5 9" type="primary">ftsA</name>
    <name evidence="10" type="ORF">RJG58_08780</name>
    <name evidence="11" type="ORF">RMP69_08780</name>
    <name evidence="8" type="ORF">RMQ65_10135</name>
    <name evidence="9" type="ORF">RMQ67_08780</name>
</gene>
<keyword evidence="2 5" id="KW-0132">Cell division</keyword>
<keyword evidence="1 5" id="KW-1003">Cell membrane</keyword>
<dbReference type="Pfam" id="PF14450">
    <property type="entry name" value="FtsA"/>
    <property type="match status" value="1"/>
</dbReference>
<dbReference type="Gene3D" id="3.30.1490.110">
    <property type="match status" value="1"/>
</dbReference>
<dbReference type="InterPro" id="IPR043129">
    <property type="entry name" value="ATPase_NBD"/>
</dbReference>
<evidence type="ECO:0000256" key="5">
    <source>
        <dbReference type="HAMAP-Rule" id="MF_02033"/>
    </source>
</evidence>
<dbReference type="HAMAP" id="MF_02033">
    <property type="entry name" value="FtsA"/>
    <property type="match status" value="1"/>
</dbReference>
<dbReference type="InterPro" id="IPR050696">
    <property type="entry name" value="FtsA/MreB"/>
</dbReference>
<dbReference type="AlphaFoldDB" id="A0AA96DPX9"/>
<sequence>MNNTNDIFLTINIGSSVTSAVISKPKYDLDNSIEILGFGVQDSVGVNKGLITNIEDVSRTIKDAILQAKESVTETIGTTVVSISGNYTRGIKATGYVTIPNGLVSETDINQAMQMALSNSIILPDYDVVHVIPLFFKVDDQEVENPFNMNGSKLEASVYIVTAKRNALINIKSALRIFGIDDVRFVLDSYAASLAVLDEQQKRIGAVVINLGASTTEFVYHKGNSIIYNGFIPVGSKNITNDLSLMLNTPLRTAEKIKIEYGSLIKDYFGNGEVGPSNVGVSQINDEEYFKEFPLGHIQTIIHARVEELLVLVKNELKKNALLDNIGSGIVLTGGMSQLGGIKELTKNIFEKIPVTIATPKNIPNSFRVSFDEPHMATVVGLIMFALGMNRGYQLDSSKKLIRPIRKGQVNEKFIAPQTPHIGQAGPDMRIRTNDTILDPLPKDKKKKGLGLWKKIEEWF</sequence>
<dbReference type="SUPFAM" id="SSF53067">
    <property type="entry name" value="Actin-like ATPase domain"/>
    <property type="match status" value="2"/>
</dbReference>
<evidence type="ECO:0000259" key="7">
    <source>
        <dbReference type="SMART" id="SM00842"/>
    </source>
</evidence>
<dbReference type="InterPro" id="IPR003494">
    <property type="entry name" value="SHS2_FtsA"/>
</dbReference>
<evidence type="ECO:0000256" key="6">
    <source>
        <dbReference type="PIRNR" id="PIRNR003101"/>
    </source>
</evidence>
<dbReference type="SMART" id="SM00842">
    <property type="entry name" value="FtsA"/>
    <property type="match status" value="1"/>
</dbReference>
<keyword evidence="4 5" id="KW-0131">Cell cycle</keyword>
<reference evidence="9" key="1">
    <citation type="submission" date="2023-09" db="EMBL/GenBank/DDBJ databases">
        <title>Arcobacter tbilisiensis sp. nov. isolated from chicken meat in Tbilisi, Georgia.</title>
        <authorList>
            <person name="Matthias R."/>
            <person name="Zautner A.E."/>
        </authorList>
    </citation>
    <scope>NUCLEOTIDE SEQUENCE</scope>
    <source>
        <strain evidence="10">LEO 101</strain>
        <strain evidence="8">LEO 49</strain>
        <strain evidence="11">LEO 50</strain>
        <strain evidence="9">LEO 53</strain>
    </source>
</reference>
<dbReference type="GO" id="GO:0032153">
    <property type="term" value="C:cell division site"/>
    <property type="evidence" value="ECO:0007669"/>
    <property type="project" value="UniProtKB-UniRule"/>
</dbReference>
<evidence type="ECO:0000256" key="3">
    <source>
        <dbReference type="ARBA" id="ARBA00023136"/>
    </source>
</evidence>
<evidence type="ECO:0000313" key="9">
    <source>
        <dbReference type="EMBL" id="WNL31572.1"/>
    </source>
</evidence>
<name>A0AA96DPX9_9BACT</name>
<keyword evidence="3 5" id="KW-0472">Membrane</keyword>
<evidence type="ECO:0000256" key="2">
    <source>
        <dbReference type="ARBA" id="ARBA00022618"/>
    </source>
</evidence>
<comment type="similarity">
    <text evidence="5 6">Belongs to the FtsA/MreB family.</text>
</comment>
<proteinExistence type="inferred from homology"/>
<dbReference type="GO" id="GO:0043093">
    <property type="term" value="P:FtsZ-dependent cytokinesis"/>
    <property type="evidence" value="ECO:0007669"/>
    <property type="project" value="UniProtKB-UniRule"/>
</dbReference>
<protein>
    <recommendedName>
        <fullName evidence="5 6">Cell division protein FtsA</fullName>
    </recommendedName>
</protein>
<dbReference type="Pfam" id="PF02491">
    <property type="entry name" value="SHS2_FTSA"/>
    <property type="match status" value="1"/>
</dbReference>
<dbReference type="GO" id="GO:0009898">
    <property type="term" value="C:cytoplasmic side of plasma membrane"/>
    <property type="evidence" value="ECO:0007669"/>
    <property type="project" value="UniProtKB-UniRule"/>
</dbReference>
<comment type="subcellular location">
    <subcellularLocation>
        <location evidence="5">Cell membrane</location>
        <topology evidence="5">Peripheral membrane protein</topology>
        <orientation evidence="5">Cytoplasmic side</orientation>
    </subcellularLocation>
    <text evidence="5">Localizes to the Z ring in an FtsZ-dependent manner. Targeted to the membrane through a conserved C-terminal amphipathic helix.</text>
</comment>
<evidence type="ECO:0000256" key="1">
    <source>
        <dbReference type="ARBA" id="ARBA00022475"/>
    </source>
</evidence>
<comment type="function">
    <text evidence="5 6">Cell division protein that is involved in the assembly of the Z ring. May serve as a membrane anchor for the Z ring.</text>
</comment>
<evidence type="ECO:0000313" key="11">
    <source>
        <dbReference type="EMBL" id="WNP39814.1"/>
    </source>
</evidence>
<dbReference type="InterPro" id="IPR020823">
    <property type="entry name" value="Cell_div_FtsA"/>
</dbReference>
<evidence type="ECO:0000256" key="4">
    <source>
        <dbReference type="ARBA" id="ARBA00023306"/>
    </source>
</evidence>
<dbReference type="PANTHER" id="PTHR32432:SF4">
    <property type="entry name" value="CELL DIVISION PROTEIN FTSA"/>
    <property type="match status" value="1"/>
</dbReference>